<evidence type="ECO:0000313" key="1">
    <source>
        <dbReference type="EMBL" id="CAI9961436.1"/>
    </source>
</evidence>
<accession>A0AA86UR88</accession>
<reference evidence="2 3" key="2">
    <citation type="submission" date="2024-07" db="EMBL/GenBank/DDBJ databases">
        <authorList>
            <person name="Akdeniz Z."/>
        </authorList>
    </citation>
    <scope>NUCLEOTIDE SEQUENCE [LARGE SCALE GENOMIC DNA]</scope>
</reference>
<proteinExistence type="predicted"/>
<sequence length="132" mass="15540">MHKSNSNSVLQMSLGFYMEPRQKSIKEKLITLQSGRLTKSRKSFDTFSNSKANSLEAFDFNLEETCVQLKQNKSVDLEMRLFNAKQDLLQLKEKVQSLDDITKSHFMRIQNIDEELASAKRWMQVRHKYMCK</sequence>
<keyword evidence="3" id="KW-1185">Reference proteome</keyword>
<reference evidence="1" key="1">
    <citation type="submission" date="2023-06" db="EMBL/GenBank/DDBJ databases">
        <authorList>
            <person name="Kurt Z."/>
        </authorList>
    </citation>
    <scope>NUCLEOTIDE SEQUENCE</scope>
</reference>
<gene>
    <name evidence="1" type="ORF">HINF_LOCUS49081</name>
    <name evidence="2" type="ORF">HINF_LOCUS53841</name>
</gene>
<evidence type="ECO:0000313" key="2">
    <source>
        <dbReference type="EMBL" id="CAL6069146.1"/>
    </source>
</evidence>
<protein>
    <submittedName>
        <fullName evidence="2">Hypothetical_protein</fullName>
    </submittedName>
</protein>
<comment type="caution">
    <text evidence="1">The sequence shown here is derived from an EMBL/GenBank/DDBJ whole genome shotgun (WGS) entry which is preliminary data.</text>
</comment>
<dbReference type="Proteomes" id="UP001642409">
    <property type="component" value="Unassembled WGS sequence"/>
</dbReference>
<organism evidence="1">
    <name type="scientific">Hexamita inflata</name>
    <dbReference type="NCBI Taxonomy" id="28002"/>
    <lineage>
        <taxon>Eukaryota</taxon>
        <taxon>Metamonada</taxon>
        <taxon>Diplomonadida</taxon>
        <taxon>Hexamitidae</taxon>
        <taxon>Hexamitinae</taxon>
        <taxon>Hexamita</taxon>
    </lineage>
</organism>
<dbReference type="AlphaFoldDB" id="A0AA86UR88"/>
<evidence type="ECO:0000313" key="3">
    <source>
        <dbReference type="Proteomes" id="UP001642409"/>
    </source>
</evidence>
<dbReference type="EMBL" id="CATOUU010000940">
    <property type="protein sequence ID" value="CAI9961436.1"/>
    <property type="molecule type" value="Genomic_DNA"/>
</dbReference>
<name>A0AA86UR88_9EUKA</name>
<dbReference type="EMBL" id="CAXDID020000276">
    <property type="protein sequence ID" value="CAL6069146.1"/>
    <property type="molecule type" value="Genomic_DNA"/>
</dbReference>